<keyword evidence="2" id="KW-0963">Cytoplasm</keyword>
<reference evidence="7" key="1">
    <citation type="submission" date="2018-06" db="EMBL/GenBank/DDBJ databases">
        <authorList>
            <person name="Zhirakovskaya E."/>
        </authorList>
    </citation>
    <scope>NUCLEOTIDE SEQUENCE</scope>
</reference>
<evidence type="ECO:0000256" key="3">
    <source>
        <dbReference type="ARBA" id="ARBA00022741"/>
    </source>
</evidence>
<evidence type="ECO:0000256" key="6">
    <source>
        <dbReference type="ARBA" id="ARBA00023458"/>
    </source>
</evidence>
<proteinExistence type="inferred from homology"/>
<gene>
    <name evidence="7" type="ORF">MNBD_NITROSPINAE04-1852</name>
</gene>
<dbReference type="AlphaFoldDB" id="A0A3B1BQA3"/>
<keyword evidence="4" id="KW-0067">ATP-binding</keyword>
<keyword evidence="5" id="KW-0133">Cell shape</keyword>
<accession>A0A3B1BQA3</accession>
<sequence>MRWNSFLYKMFSSDLAMDLGTANTLVHARGRGIILNEPSVVSISKETGQLMAVGATAKAMYGKTPDRINVIRPMKDGVIADFDSTRLMIEYFIKKSQTKRISLKPKIVIGVPSGITQVEKRAVIDAALGAGVREVHLVEEPMAAAVGTGMPVGESCGNLIVDIGGGTTEVAIISMYATAYVESIRVAGDEMDEAIVRYMRQKHNLDIGIFEGERVKKNIGSAYPLEGRIKMKVFGRDIVSGIPSSVVFNDEEAREAMEEPVNAIFAAVRKALENTTPEFAMDISSRGIVLAGGGSLIKGLGKALTRDLRIPVYRSKDPLTSVARGAGIVLENWETYKRVAIN</sequence>
<dbReference type="InterPro" id="IPR056546">
    <property type="entry name" value="MreB_MamK-like"/>
</dbReference>
<dbReference type="InterPro" id="IPR043129">
    <property type="entry name" value="ATPase_NBD"/>
</dbReference>
<dbReference type="GO" id="GO:0005737">
    <property type="term" value="C:cytoplasm"/>
    <property type="evidence" value="ECO:0007669"/>
    <property type="project" value="UniProtKB-SubCell"/>
</dbReference>
<dbReference type="CDD" id="cd10225">
    <property type="entry name" value="ASKHA_NBD_MreB-like"/>
    <property type="match status" value="1"/>
</dbReference>
<dbReference type="HAMAP" id="MF_02207">
    <property type="entry name" value="MreB"/>
    <property type="match status" value="1"/>
</dbReference>
<protein>
    <submittedName>
        <fullName evidence="7">Rod shape-determining protein MreB</fullName>
    </submittedName>
</protein>
<organism evidence="7">
    <name type="scientific">hydrothermal vent metagenome</name>
    <dbReference type="NCBI Taxonomy" id="652676"/>
    <lineage>
        <taxon>unclassified sequences</taxon>
        <taxon>metagenomes</taxon>
        <taxon>ecological metagenomes</taxon>
    </lineage>
</organism>
<comment type="subcellular location">
    <subcellularLocation>
        <location evidence="1">Cytoplasm</location>
    </subcellularLocation>
</comment>
<dbReference type="Pfam" id="PF06723">
    <property type="entry name" value="MreB_Mbl"/>
    <property type="match status" value="1"/>
</dbReference>
<comment type="similarity">
    <text evidence="6">Belongs to the FtsA/MreB family.</text>
</comment>
<dbReference type="Gene3D" id="3.30.420.40">
    <property type="match status" value="2"/>
</dbReference>
<dbReference type="PANTHER" id="PTHR42749:SF1">
    <property type="entry name" value="CELL SHAPE-DETERMINING PROTEIN MREB"/>
    <property type="match status" value="1"/>
</dbReference>
<keyword evidence="3" id="KW-0547">Nucleotide-binding</keyword>
<evidence type="ECO:0000256" key="2">
    <source>
        <dbReference type="ARBA" id="ARBA00022490"/>
    </source>
</evidence>
<dbReference type="PRINTS" id="PR01652">
    <property type="entry name" value="SHAPEPROTEIN"/>
</dbReference>
<name>A0A3B1BQA3_9ZZZZ</name>
<dbReference type="NCBIfam" id="TIGR00904">
    <property type="entry name" value="mreB"/>
    <property type="match status" value="1"/>
</dbReference>
<dbReference type="EMBL" id="UOGA01000074">
    <property type="protein sequence ID" value="VAX16731.1"/>
    <property type="molecule type" value="Genomic_DNA"/>
</dbReference>
<evidence type="ECO:0000256" key="1">
    <source>
        <dbReference type="ARBA" id="ARBA00004496"/>
    </source>
</evidence>
<evidence type="ECO:0000256" key="4">
    <source>
        <dbReference type="ARBA" id="ARBA00022840"/>
    </source>
</evidence>
<dbReference type="PANTHER" id="PTHR42749">
    <property type="entry name" value="CELL SHAPE-DETERMINING PROTEIN MREB"/>
    <property type="match status" value="1"/>
</dbReference>
<dbReference type="GO" id="GO:0005524">
    <property type="term" value="F:ATP binding"/>
    <property type="evidence" value="ECO:0007669"/>
    <property type="project" value="UniProtKB-KW"/>
</dbReference>
<evidence type="ECO:0000256" key="5">
    <source>
        <dbReference type="ARBA" id="ARBA00022960"/>
    </source>
</evidence>
<dbReference type="NCBIfam" id="NF010539">
    <property type="entry name" value="PRK13927.1"/>
    <property type="match status" value="1"/>
</dbReference>
<dbReference type="GO" id="GO:0008360">
    <property type="term" value="P:regulation of cell shape"/>
    <property type="evidence" value="ECO:0007669"/>
    <property type="project" value="UniProtKB-KW"/>
</dbReference>
<evidence type="ECO:0000313" key="7">
    <source>
        <dbReference type="EMBL" id="VAX16731.1"/>
    </source>
</evidence>
<dbReference type="GO" id="GO:0000902">
    <property type="term" value="P:cell morphogenesis"/>
    <property type="evidence" value="ECO:0007669"/>
    <property type="project" value="InterPro"/>
</dbReference>
<dbReference type="SUPFAM" id="SSF53067">
    <property type="entry name" value="Actin-like ATPase domain"/>
    <property type="match status" value="2"/>
</dbReference>
<dbReference type="InterPro" id="IPR004753">
    <property type="entry name" value="MreB"/>
</dbReference>